<dbReference type="AlphaFoldDB" id="A0A363NNI3"/>
<comment type="caution">
    <text evidence="7">The sequence shown here is derived from an EMBL/GenBank/DDBJ whole genome shotgun (WGS) entry which is preliminary data.</text>
</comment>
<keyword evidence="8" id="KW-1185">Reference proteome</keyword>
<dbReference type="GO" id="GO:0020037">
    <property type="term" value="F:heme binding"/>
    <property type="evidence" value="ECO:0007669"/>
    <property type="project" value="InterPro"/>
</dbReference>
<keyword evidence="3 4" id="KW-0408">Iron</keyword>
<evidence type="ECO:0000256" key="4">
    <source>
        <dbReference type="PROSITE-ProRule" id="PRU00433"/>
    </source>
</evidence>
<dbReference type="Gene3D" id="1.10.760.10">
    <property type="entry name" value="Cytochrome c-like domain"/>
    <property type="match status" value="2"/>
</dbReference>
<dbReference type="InterPro" id="IPR036909">
    <property type="entry name" value="Cyt_c-like_dom_sf"/>
</dbReference>
<dbReference type="InterPro" id="IPR009056">
    <property type="entry name" value="Cyt_c-like_dom"/>
</dbReference>
<evidence type="ECO:0000313" key="7">
    <source>
        <dbReference type="EMBL" id="PUV22348.1"/>
    </source>
</evidence>
<evidence type="ECO:0000256" key="1">
    <source>
        <dbReference type="ARBA" id="ARBA00022617"/>
    </source>
</evidence>
<dbReference type="PANTHER" id="PTHR40394">
    <property type="entry name" value="LIPOPROTEIN-RELATED"/>
    <property type="match status" value="1"/>
</dbReference>
<dbReference type="EMBL" id="QCXX01000007">
    <property type="protein sequence ID" value="PUV22348.1"/>
    <property type="molecule type" value="Genomic_DNA"/>
</dbReference>
<dbReference type="PANTHER" id="PTHR40394:SF2">
    <property type="entry name" value="QUINOL:CYTOCHROME C OXIDOREDUCTASE MEMBRANE PROTEIN"/>
    <property type="match status" value="1"/>
</dbReference>
<feature type="region of interest" description="Disordered" evidence="5">
    <location>
        <begin position="127"/>
        <end position="170"/>
    </location>
</feature>
<evidence type="ECO:0000259" key="6">
    <source>
        <dbReference type="PROSITE" id="PS51007"/>
    </source>
</evidence>
<accession>A0A363NNI3</accession>
<dbReference type="Pfam" id="PF00034">
    <property type="entry name" value="Cytochrom_C"/>
    <property type="match status" value="1"/>
</dbReference>
<gene>
    <name evidence="7" type="ORF">DCO56_22605</name>
</gene>
<dbReference type="SUPFAM" id="SSF46626">
    <property type="entry name" value="Cytochrome c"/>
    <property type="match status" value="1"/>
</dbReference>
<organism evidence="7 8">
    <name type="scientific">Sphingobacterium athyrii</name>
    <dbReference type="NCBI Taxonomy" id="2152717"/>
    <lineage>
        <taxon>Bacteria</taxon>
        <taxon>Pseudomonadati</taxon>
        <taxon>Bacteroidota</taxon>
        <taxon>Sphingobacteriia</taxon>
        <taxon>Sphingobacteriales</taxon>
        <taxon>Sphingobacteriaceae</taxon>
        <taxon>Sphingobacterium</taxon>
    </lineage>
</organism>
<keyword evidence="1 4" id="KW-0349">Heme</keyword>
<dbReference type="GO" id="GO:0046872">
    <property type="term" value="F:metal ion binding"/>
    <property type="evidence" value="ECO:0007669"/>
    <property type="project" value="UniProtKB-KW"/>
</dbReference>
<dbReference type="Proteomes" id="UP000250831">
    <property type="component" value="Unassembled WGS sequence"/>
</dbReference>
<reference evidence="7 8" key="1">
    <citation type="submission" date="2018-04" db="EMBL/GenBank/DDBJ databases">
        <title>Sphingobacterium sp. M46 Genome.</title>
        <authorList>
            <person name="Cheng J."/>
            <person name="Li Y."/>
        </authorList>
    </citation>
    <scope>NUCLEOTIDE SEQUENCE [LARGE SCALE GENOMIC DNA]</scope>
    <source>
        <strain evidence="7 8">M46</strain>
    </source>
</reference>
<proteinExistence type="predicted"/>
<sequence>MIENMLAMNKKNLLGTVCAAVALTALVSSCGDKTTRSTGLEFSRNMYDPLAFNPDQPNANFADGKTAQTPPKGTDPVGFTRFEYANTLEEYERAGREVKNPLVVNAENLEKGKALFTTYCSVCHGPEGKGDGPLTKDRSVTDSRGTRQLENFPPPPSYHRTDAANSSRGGLMADLTDGKIYHTIYYGHNSMGSHASQLSPEERWKVVMYVHELQKK</sequence>
<feature type="region of interest" description="Disordered" evidence="5">
    <location>
        <begin position="55"/>
        <end position="77"/>
    </location>
</feature>
<dbReference type="OrthoDB" id="9796771at2"/>
<name>A0A363NNI3_9SPHI</name>
<dbReference type="PROSITE" id="PS51007">
    <property type="entry name" value="CYTC"/>
    <property type="match status" value="1"/>
</dbReference>
<evidence type="ECO:0000313" key="8">
    <source>
        <dbReference type="Proteomes" id="UP000250831"/>
    </source>
</evidence>
<dbReference type="GO" id="GO:0009055">
    <property type="term" value="F:electron transfer activity"/>
    <property type="evidence" value="ECO:0007669"/>
    <property type="project" value="InterPro"/>
</dbReference>
<evidence type="ECO:0000256" key="3">
    <source>
        <dbReference type="ARBA" id="ARBA00023004"/>
    </source>
</evidence>
<feature type="compositionally biased region" description="Basic and acidic residues" evidence="5">
    <location>
        <begin position="127"/>
        <end position="147"/>
    </location>
</feature>
<protein>
    <submittedName>
        <fullName evidence="7">Cytochrome C</fullName>
    </submittedName>
</protein>
<feature type="domain" description="Cytochrome c" evidence="6">
    <location>
        <begin position="107"/>
        <end position="214"/>
    </location>
</feature>
<evidence type="ECO:0000256" key="5">
    <source>
        <dbReference type="SAM" id="MobiDB-lite"/>
    </source>
</evidence>
<evidence type="ECO:0000256" key="2">
    <source>
        <dbReference type="ARBA" id="ARBA00022723"/>
    </source>
</evidence>
<keyword evidence="2 4" id="KW-0479">Metal-binding</keyword>